<dbReference type="FunFam" id="2.40.420.20:FF:000001">
    <property type="entry name" value="Efflux RND transporter periplasmic adaptor subunit"/>
    <property type="match status" value="1"/>
</dbReference>
<feature type="domain" description="Multidrug resistance protein MdtA-like beta-barrel" evidence="5">
    <location>
        <begin position="247"/>
        <end position="308"/>
    </location>
</feature>
<dbReference type="GO" id="GO:0022857">
    <property type="term" value="F:transmembrane transporter activity"/>
    <property type="evidence" value="ECO:0007669"/>
    <property type="project" value="InterPro"/>
</dbReference>
<dbReference type="SUPFAM" id="SSF111369">
    <property type="entry name" value="HlyD-like secretion proteins"/>
    <property type="match status" value="1"/>
</dbReference>
<dbReference type="Gene3D" id="2.40.420.20">
    <property type="match status" value="1"/>
</dbReference>
<dbReference type="InterPro" id="IPR006143">
    <property type="entry name" value="RND_pump_MFP"/>
</dbReference>
<evidence type="ECO:0000313" key="7">
    <source>
        <dbReference type="EMBL" id="TQV86271.1"/>
    </source>
</evidence>
<dbReference type="EMBL" id="VHSG01000002">
    <property type="protein sequence ID" value="TQV86271.1"/>
    <property type="molecule type" value="Genomic_DNA"/>
</dbReference>
<name>A0A545U9X9_9GAMM</name>
<dbReference type="PANTHER" id="PTHR30158:SF10">
    <property type="entry name" value="CATION EFFLUX PUMP"/>
    <property type="match status" value="1"/>
</dbReference>
<gene>
    <name evidence="7" type="ORF">FKG94_01595</name>
</gene>
<evidence type="ECO:0000256" key="1">
    <source>
        <dbReference type="ARBA" id="ARBA00004519"/>
    </source>
</evidence>
<comment type="similarity">
    <text evidence="2">Belongs to the membrane fusion protein (MFP) (TC 8.A.1) family.</text>
</comment>
<dbReference type="Pfam" id="PF25876">
    <property type="entry name" value="HH_MFP_RND"/>
    <property type="match status" value="1"/>
</dbReference>
<reference evidence="7 8" key="1">
    <citation type="submission" date="2019-06" db="EMBL/GenBank/DDBJ databases">
        <title>Whole genome sequence for Cellvibrionaceae sp. R142.</title>
        <authorList>
            <person name="Wang G."/>
        </authorList>
    </citation>
    <scope>NUCLEOTIDE SEQUENCE [LARGE SCALE GENOMIC DNA]</scope>
    <source>
        <strain evidence="7 8">R142</strain>
    </source>
</reference>
<dbReference type="Pfam" id="PF25917">
    <property type="entry name" value="BSH_RND"/>
    <property type="match status" value="1"/>
</dbReference>
<feature type="domain" description="Multidrug resistance protein MdtA-like barrel-sandwich hybrid" evidence="4">
    <location>
        <begin position="76"/>
        <end position="217"/>
    </location>
</feature>
<evidence type="ECO:0000259" key="5">
    <source>
        <dbReference type="Pfam" id="PF25944"/>
    </source>
</evidence>
<dbReference type="Pfam" id="PF25944">
    <property type="entry name" value="Beta-barrel_RND"/>
    <property type="match status" value="1"/>
</dbReference>
<organism evidence="7 8">
    <name type="scientific">Exilibacterium tricleocarpae</name>
    <dbReference type="NCBI Taxonomy" id="2591008"/>
    <lineage>
        <taxon>Bacteria</taxon>
        <taxon>Pseudomonadati</taxon>
        <taxon>Pseudomonadota</taxon>
        <taxon>Gammaproteobacteria</taxon>
        <taxon>Cellvibrionales</taxon>
        <taxon>Cellvibrionaceae</taxon>
        <taxon>Exilibacterium</taxon>
    </lineage>
</organism>
<dbReference type="GO" id="GO:0046677">
    <property type="term" value="P:response to antibiotic"/>
    <property type="evidence" value="ECO:0007669"/>
    <property type="project" value="TreeGrafter"/>
</dbReference>
<evidence type="ECO:0000259" key="6">
    <source>
        <dbReference type="Pfam" id="PF25967"/>
    </source>
</evidence>
<dbReference type="GO" id="GO:0005886">
    <property type="term" value="C:plasma membrane"/>
    <property type="evidence" value="ECO:0007669"/>
    <property type="project" value="UniProtKB-SubCell"/>
</dbReference>
<dbReference type="OrthoDB" id="9816569at2"/>
<dbReference type="RefSeq" id="WP_142902424.1">
    <property type="nucleotide sequence ID" value="NZ_ML660087.1"/>
</dbReference>
<dbReference type="PANTHER" id="PTHR30158">
    <property type="entry name" value="ACRA/E-RELATED COMPONENT OF DRUG EFFLUX TRANSPORTER"/>
    <property type="match status" value="1"/>
</dbReference>
<dbReference type="AlphaFoldDB" id="A0A545U9X9"/>
<evidence type="ECO:0000256" key="2">
    <source>
        <dbReference type="ARBA" id="ARBA00009477"/>
    </source>
</evidence>
<sequence length="400" mass="42445">MKSVSRVFKTRTAVAAIATLTTLVAGIGAVRYAPEVAAAEQVPAAAALPAVDVVTLESRPLRLWSQFSGHLTAVDQVDVRPRVSGTIHRVLFAEGQVVAAGDPLYIIDPRPFEAAVASAEAALTSAESRTRLAKLEWRRAEGLIAKQLISQSIYDTRLNDYRVAAASIDAARAALQQAQLDLEYAHITAPVAGRISRAEITAGNVVEAGANAPVLTTIIANDRLYAEFDVDEQTYIKVVRAGALAGTGPAAAMPVELTLAGDTSVVYQGQIHAFDNRLDTQSGTIRARAIFENSDGALVPGMYANVRLGSAEKNDTLLVSERAIGTDQDRKFVYTVDAAGRVSYREVTLGRTLGGQRVVLSGLAPGERVIVNGLHRVRPDMQVAPVDISTAAQDGLVATR</sequence>
<dbReference type="Proteomes" id="UP000319732">
    <property type="component" value="Unassembled WGS sequence"/>
</dbReference>
<dbReference type="InterPro" id="IPR058625">
    <property type="entry name" value="MdtA-like_BSH"/>
</dbReference>
<evidence type="ECO:0000259" key="3">
    <source>
        <dbReference type="Pfam" id="PF25876"/>
    </source>
</evidence>
<dbReference type="Pfam" id="PF25967">
    <property type="entry name" value="RND-MFP_C"/>
    <property type="match status" value="1"/>
</dbReference>
<evidence type="ECO:0000313" key="8">
    <source>
        <dbReference type="Proteomes" id="UP000319732"/>
    </source>
</evidence>
<proteinExistence type="inferred from homology"/>
<dbReference type="InterPro" id="IPR058627">
    <property type="entry name" value="MdtA-like_C"/>
</dbReference>
<feature type="domain" description="Multidrug resistance protein MdtA-like alpha-helical hairpin" evidence="3">
    <location>
        <begin position="116"/>
        <end position="185"/>
    </location>
</feature>
<dbReference type="InterPro" id="IPR058626">
    <property type="entry name" value="MdtA-like_b-barrel"/>
</dbReference>
<feature type="domain" description="Multidrug resistance protein MdtA-like C-terminal permuted SH3" evidence="6">
    <location>
        <begin position="318"/>
        <end position="376"/>
    </location>
</feature>
<evidence type="ECO:0000259" key="4">
    <source>
        <dbReference type="Pfam" id="PF25917"/>
    </source>
</evidence>
<dbReference type="Gene3D" id="2.40.30.170">
    <property type="match status" value="1"/>
</dbReference>
<keyword evidence="8" id="KW-1185">Reference proteome</keyword>
<accession>A0A545U9X9</accession>
<dbReference type="Gene3D" id="2.40.50.100">
    <property type="match status" value="1"/>
</dbReference>
<comment type="caution">
    <text evidence="7">The sequence shown here is derived from an EMBL/GenBank/DDBJ whole genome shotgun (WGS) entry which is preliminary data.</text>
</comment>
<dbReference type="Gene3D" id="1.10.287.470">
    <property type="entry name" value="Helix hairpin bin"/>
    <property type="match status" value="1"/>
</dbReference>
<dbReference type="NCBIfam" id="TIGR01730">
    <property type="entry name" value="RND_mfp"/>
    <property type="match status" value="1"/>
</dbReference>
<protein>
    <submittedName>
        <fullName evidence="7">Efflux RND transporter periplasmic adaptor subunit</fullName>
    </submittedName>
</protein>
<comment type="subcellular location">
    <subcellularLocation>
        <location evidence="1">Cell inner membrane</location>
        <topology evidence="1">Lipid-anchor</topology>
    </subcellularLocation>
</comment>
<dbReference type="InterPro" id="IPR058624">
    <property type="entry name" value="MdtA-like_HH"/>
</dbReference>